<reference evidence="2" key="1">
    <citation type="submission" date="2021-02" db="EMBL/GenBank/DDBJ databases">
        <authorList>
            <person name="Nowell W R."/>
        </authorList>
    </citation>
    <scope>NUCLEOTIDE SEQUENCE</scope>
</reference>
<proteinExistence type="predicted"/>
<name>A0A8S2X809_9BILA</name>
<dbReference type="EMBL" id="CAJNOK010063073">
    <property type="protein sequence ID" value="CAF1642871.1"/>
    <property type="molecule type" value="Genomic_DNA"/>
</dbReference>
<evidence type="ECO:0000313" key="2">
    <source>
        <dbReference type="EMBL" id="CAF4481326.1"/>
    </source>
</evidence>
<accession>A0A8S2X809</accession>
<dbReference type="AlphaFoldDB" id="A0A8S2X809"/>
<dbReference type="Proteomes" id="UP000682733">
    <property type="component" value="Unassembled WGS sequence"/>
</dbReference>
<evidence type="ECO:0000313" key="1">
    <source>
        <dbReference type="EMBL" id="CAF1642871.1"/>
    </source>
</evidence>
<evidence type="ECO:0000313" key="3">
    <source>
        <dbReference type="Proteomes" id="UP000682733"/>
    </source>
</evidence>
<dbReference type="EMBL" id="CAJOBA010090253">
    <property type="protein sequence ID" value="CAF4481326.1"/>
    <property type="molecule type" value="Genomic_DNA"/>
</dbReference>
<dbReference type="Proteomes" id="UP000677228">
    <property type="component" value="Unassembled WGS sequence"/>
</dbReference>
<comment type="caution">
    <text evidence="2">The sequence shown here is derived from an EMBL/GenBank/DDBJ whole genome shotgun (WGS) entry which is preliminary data.</text>
</comment>
<organism evidence="2 3">
    <name type="scientific">Didymodactylos carnosus</name>
    <dbReference type="NCBI Taxonomy" id="1234261"/>
    <lineage>
        <taxon>Eukaryota</taxon>
        <taxon>Metazoa</taxon>
        <taxon>Spiralia</taxon>
        <taxon>Gnathifera</taxon>
        <taxon>Rotifera</taxon>
        <taxon>Eurotatoria</taxon>
        <taxon>Bdelloidea</taxon>
        <taxon>Philodinida</taxon>
        <taxon>Philodinidae</taxon>
        <taxon>Didymodactylos</taxon>
    </lineage>
</organism>
<gene>
    <name evidence="1" type="ORF">OVA965_LOCUS44382</name>
    <name evidence="2" type="ORF">TMI583_LOCUS47158</name>
</gene>
<protein>
    <submittedName>
        <fullName evidence="2">Uncharacterized protein</fullName>
    </submittedName>
</protein>
<sequence length="96" mass="10682">MSDLHSLTRFSFGDIEKYIKLKLDKICRGGADSHMKNSMVHQKSFALHLEKGHILRIVIKCDGTTVDVSGNVKHTMVKHNVCCVKITFADLSAPGK</sequence>